<proteinExistence type="predicted"/>
<name>A0ABD3GXQ1_9MARC</name>
<gene>
    <name evidence="1" type="ORF">R1sor_000932</name>
</gene>
<dbReference type="AlphaFoldDB" id="A0ABD3GXQ1"/>
<dbReference type="Proteomes" id="UP001633002">
    <property type="component" value="Unassembled WGS sequence"/>
</dbReference>
<comment type="caution">
    <text evidence="1">The sequence shown here is derived from an EMBL/GenBank/DDBJ whole genome shotgun (WGS) entry which is preliminary data.</text>
</comment>
<evidence type="ECO:0000313" key="1">
    <source>
        <dbReference type="EMBL" id="KAL3682910.1"/>
    </source>
</evidence>
<sequence length="243" mass="28134">MIVSFSFLSSYAGGMDRTTAWEPSTENAIVVMLDERLPIGGGLMFSVVAAAENVHVAAHYLVDCNEEYANVFDSWGSAAEEALEFKRWVKDDLRPQVEVATGFYWKLRKFSRSRRRPWKFTASMWCVSREDRTASHKTMPTDNPRTAEKRRMVERFRCQGTVKVLLDSLTSLCSVHCVHLEDHCTLCWRDHVFPDRAKEFLQSVMTVGIRKQELYRLLHMRNLIDPSHITHAQVNYWVAEIES</sequence>
<accession>A0ABD3GXQ1</accession>
<protein>
    <submittedName>
        <fullName evidence="1">Uncharacterized protein</fullName>
    </submittedName>
</protein>
<organism evidence="1 2">
    <name type="scientific">Riccia sorocarpa</name>
    <dbReference type="NCBI Taxonomy" id="122646"/>
    <lineage>
        <taxon>Eukaryota</taxon>
        <taxon>Viridiplantae</taxon>
        <taxon>Streptophyta</taxon>
        <taxon>Embryophyta</taxon>
        <taxon>Marchantiophyta</taxon>
        <taxon>Marchantiopsida</taxon>
        <taxon>Marchantiidae</taxon>
        <taxon>Marchantiales</taxon>
        <taxon>Ricciaceae</taxon>
        <taxon>Riccia</taxon>
    </lineage>
</organism>
<keyword evidence="2" id="KW-1185">Reference proteome</keyword>
<reference evidence="1 2" key="1">
    <citation type="submission" date="2024-09" db="EMBL/GenBank/DDBJ databases">
        <title>Chromosome-scale assembly of Riccia sorocarpa.</title>
        <authorList>
            <person name="Paukszto L."/>
        </authorList>
    </citation>
    <scope>NUCLEOTIDE SEQUENCE [LARGE SCALE GENOMIC DNA]</scope>
    <source>
        <strain evidence="1">LP-2024</strain>
        <tissue evidence="1">Aerial parts of the thallus</tissue>
    </source>
</reference>
<dbReference type="EMBL" id="JBJQOH010000006">
    <property type="protein sequence ID" value="KAL3682910.1"/>
    <property type="molecule type" value="Genomic_DNA"/>
</dbReference>
<evidence type="ECO:0000313" key="2">
    <source>
        <dbReference type="Proteomes" id="UP001633002"/>
    </source>
</evidence>